<name>A0ABQ2LIQ1_9ACTN</name>
<comment type="caution">
    <text evidence="2">The sequence shown here is derived from an EMBL/GenBank/DDBJ whole genome shotgun (WGS) entry which is preliminary data.</text>
</comment>
<dbReference type="InterPro" id="IPR043917">
    <property type="entry name" value="DUF5753"/>
</dbReference>
<organism evidence="2 3">
    <name type="scientific">Streptomyces lasiicapitis</name>
    <dbReference type="NCBI Taxonomy" id="1923961"/>
    <lineage>
        <taxon>Bacteria</taxon>
        <taxon>Bacillati</taxon>
        <taxon>Actinomycetota</taxon>
        <taxon>Actinomycetes</taxon>
        <taxon>Kitasatosporales</taxon>
        <taxon>Streptomycetaceae</taxon>
        <taxon>Streptomyces</taxon>
    </lineage>
</organism>
<dbReference type="Proteomes" id="UP000656881">
    <property type="component" value="Unassembled WGS sequence"/>
</dbReference>
<dbReference type="Pfam" id="PF19054">
    <property type="entry name" value="DUF5753"/>
    <property type="match status" value="1"/>
</dbReference>
<dbReference type="EMBL" id="BMNG01000001">
    <property type="protein sequence ID" value="GGO35698.1"/>
    <property type="molecule type" value="Genomic_DNA"/>
</dbReference>
<dbReference type="SMART" id="SM00530">
    <property type="entry name" value="HTH_XRE"/>
    <property type="match status" value="1"/>
</dbReference>
<gene>
    <name evidence="2" type="ORF">GCM10012286_06730</name>
</gene>
<evidence type="ECO:0000313" key="2">
    <source>
        <dbReference type="EMBL" id="GGO35698.1"/>
    </source>
</evidence>
<dbReference type="PROSITE" id="PS50943">
    <property type="entry name" value="HTH_CROC1"/>
    <property type="match status" value="1"/>
</dbReference>
<protein>
    <submittedName>
        <fullName evidence="2">Transcriptional regulator</fullName>
    </submittedName>
</protein>
<evidence type="ECO:0000313" key="3">
    <source>
        <dbReference type="Proteomes" id="UP000656881"/>
    </source>
</evidence>
<feature type="domain" description="HTH cro/C1-type" evidence="1">
    <location>
        <begin position="22"/>
        <end position="76"/>
    </location>
</feature>
<dbReference type="Pfam" id="PF13560">
    <property type="entry name" value="HTH_31"/>
    <property type="match status" value="1"/>
</dbReference>
<accession>A0ABQ2LIQ1</accession>
<evidence type="ECO:0000259" key="1">
    <source>
        <dbReference type="PROSITE" id="PS50943"/>
    </source>
</evidence>
<dbReference type="InterPro" id="IPR010982">
    <property type="entry name" value="Lambda_DNA-bd_dom_sf"/>
</dbReference>
<dbReference type="RefSeq" id="WP_189172706.1">
    <property type="nucleotide sequence ID" value="NZ_BMNG01000001.1"/>
</dbReference>
<proteinExistence type="predicted"/>
<dbReference type="InterPro" id="IPR001387">
    <property type="entry name" value="Cro/C1-type_HTH"/>
</dbReference>
<keyword evidence="3" id="KW-1185">Reference proteome</keyword>
<sequence length="281" mass="31633">MPPRRTASDRSRSARARYADALALLRSEKGVSLRALGDAVRADHTHLSHMEHGRSIGGPELARELDQYYGTTHLIILWEAAARDPSRFREQYQTYMTLEAQALGLQQYAPSIMPGLLQTEAYARTLLRAAGPIDEDALTEDVVARIGRQELLSRTDDRPEFRAILDEAVLRRPLADPKEWHEQLAHLRQVAELPNVTLQVVLTSVGLHGLTNTDTTFLYLSDGRTLAYVETGYSGALVEDARNVDRLRRSYDHLRDIALSPRKSCDVITQHMEETPCQPPE</sequence>
<dbReference type="SUPFAM" id="SSF47413">
    <property type="entry name" value="lambda repressor-like DNA-binding domains"/>
    <property type="match status" value="1"/>
</dbReference>
<reference evidence="3" key="1">
    <citation type="journal article" date="2019" name="Int. J. Syst. Evol. Microbiol.">
        <title>The Global Catalogue of Microorganisms (GCM) 10K type strain sequencing project: providing services to taxonomists for standard genome sequencing and annotation.</title>
        <authorList>
            <consortium name="The Broad Institute Genomics Platform"/>
            <consortium name="The Broad Institute Genome Sequencing Center for Infectious Disease"/>
            <person name="Wu L."/>
            <person name="Ma J."/>
        </authorList>
    </citation>
    <scope>NUCLEOTIDE SEQUENCE [LARGE SCALE GENOMIC DNA]</scope>
    <source>
        <strain evidence="3">CGMCC 4.7349</strain>
    </source>
</reference>